<dbReference type="Gene3D" id="3.40.50.12580">
    <property type="match status" value="1"/>
</dbReference>
<evidence type="ECO:0000256" key="6">
    <source>
        <dbReference type="ARBA" id="ARBA00023136"/>
    </source>
</evidence>
<keyword evidence="5" id="KW-0777">Teichoic acid biosynthesis</keyword>
<gene>
    <name evidence="8" type="ORF">I9026_11000</name>
</gene>
<sequence length="723" mass="84612">MTHPLTIIIPMYNAADYIESCVTSVIHQTSQDFEVIVVNDGSTDESERLLMTSLEHYHKSVRVITLNQNKGHAYARNVGMSHVETPYLMFLDADDTLSPYTIETYLSSLDHEDLLFAPISPFTVEPSTRFDATTLTYDHLTDDERVAPLLKHRAISNIIFKTSIIQEYGLAFNTDLSIYVDWSFLIDYINLTHTATKLSGIAFYYKGEVFDPFYGSKLTARQFDETFSDYIAAFYDALARSNNDAVRHVILQEMLDKIYKAFDPSHRDIKARYQAFHEVLSQIIPLLKPVMNYRQKLLFKLELLSLKWQYVPLAWFLNKYRYRSRLLKNIALNKPSKHYSKYMLYNSTRAVKPKTVLFESFGGKSFNDSPQAIYDYMKTHYPDYHYYWILQDVNHPSLPDDIHVIKKGSKAYYNLFKTAQVWVTNARLPLYLKKKPNQLYIQTWHGTPLKRLANDMKQVRLPNTTTPKYKRNFYRATQRWDFLISPNAYSTDIFQSAFWMQREQILEIGYPRNDILVNHQDDADYIQSLKSSLGIPSHKRVVLYAPTWRDDEYIEAGAYTFDLKIDLAQMQQALGKDTVVLLRMHYLIANQLDLSGYEGFAYDVSNYQNVSELYLMSDCLITDYSSVMFDYGILKRPQLFFAYDIDKYANDLRGFYIDYHEDLPGPIYTDASSLIHGLKDLDLLQQQYQPKIDRFYERFCTTENGQASKYIGDMIHNYIETQH</sequence>
<dbReference type="RefSeq" id="WP_198092952.1">
    <property type="nucleotide sequence ID" value="NZ_CAJVAI010000031.1"/>
</dbReference>
<keyword evidence="6" id="KW-0472">Membrane</keyword>
<proteinExistence type="inferred from homology"/>
<evidence type="ECO:0000256" key="2">
    <source>
        <dbReference type="ARBA" id="ARBA00010488"/>
    </source>
</evidence>
<dbReference type="InterPro" id="IPR043149">
    <property type="entry name" value="TagF_N"/>
</dbReference>
<evidence type="ECO:0000259" key="7">
    <source>
        <dbReference type="Pfam" id="PF00535"/>
    </source>
</evidence>
<name>A0ABS0QS07_9STAP</name>
<dbReference type="Proteomes" id="UP000597038">
    <property type="component" value="Unassembled WGS sequence"/>
</dbReference>
<keyword evidence="9" id="KW-1185">Reference proteome</keyword>
<dbReference type="InterPro" id="IPR001173">
    <property type="entry name" value="Glyco_trans_2-like"/>
</dbReference>
<protein>
    <submittedName>
        <fullName evidence="8">Bifunctional glycosyltransferase family 2 protein/CDP-glycerol:glycerophosphate glycerophosphotransferase</fullName>
    </submittedName>
</protein>
<evidence type="ECO:0000256" key="3">
    <source>
        <dbReference type="ARBA" id="ARBA00022475"/>
    </source>
</evidence>
<evidence type="ECO:0000313" key="9">
    <source>
        <dbReference type="Proteomes" id="UP000597038"/>
    </source>
</evidence>
<dbReference type="CDD" id="cd00761">
    <property type="entry name" value="Glyco_tranf_GTA_type"/>
    <property type="match status" value="1"/>
</dbReference>
<evidence type="ECO:0000256" key="5">
    <source>
        <dbReference type="ARBA" id="ARBA00022944"/>
    </source>
</evidence>
<keyword evidence="4" id="KW-0808">Transferase</keyword>
<comment type="caution">
    <text evidence="8">The sequence shown here is derived from an EMBL/GenBank/DDBJ whole genome shotgun (WGS) entry which is preliminary data.</text>
</comment>
<dbReference type="InterPro" id="IPR051612">
    <property type="entry name" value="Teichoic_Acid_Biosynth"/>
</dbReference>
<keyword evidence="3" id="KW-1003">Cell membrane</keyword>
<dbReference type="PANTHER" id="PTHR37316">
    <property type="entry name" value="TEICHOIC ACID GLYCEROL-PHOSPHATE PRIMASE"/>
    <property type="match status" value="1"/>
</dbReference>
<dbReference type="Gene3D" id="3.40.50.11820">
    <property type="match status" value="1"/>
</dbReference>
<dbReference type="InterPro" id="IPR007554">
    <property type="entry name" value="Glycerophosphate_synth"/>
</dbReference>
<dbReference type="SUPFAM" id="SSF53756">
    <property type="entry name" value="UDP-Glycosyltransferase/glycogen phosphorylase"/>
    <property type="match status" value="1"/>
</dbReference>
<dbReference type="InterPro" id="IPR043148">
    <property type="entry name" value="TagF_C"/>
</dbReference>
<dbReference type="Pfam" id="PF04464">
    <property type="entry name" value="Glyphos_transf"/>
    <property type="match status" value="1"/>
</dbReference>
<evidence type="ECO:0000256" key="1">
    <source>
        <dbReference type="ARBA" id="ARBA00004202"/>
    </source>
</evidence>
<evidence type="ECO:0000313" key="8">
    <source>
        <dbReference type="EMBL" id="MBH9581899.1"/>
    </source>
</evidence>
<comment type="subcellular location">
    <subcellularLocation>
        <location evidence="1">Cell membrane</location>
        <topology evidence="1">Peripheral membrane protein</topology>
    </subcellularLocation>
</comment>
<evidence type="ECO:0000256" key="4">
    <source>
        <dbReference type="ARBA" id="ARBA00022679"/>
    </source>
</evidence>
<reference evidence="8 9" key="1">
    <citation type="submission" date="2020-12" db="EMBL/GenBank/DDBJ databases">
        <title>Genomic analysis of Staphylococcus felis from a cat with skin infection.</title>
        <authorList>
            <person name="Aslantas O."/>
            <person name="Keskin O."/>
            <person name="Buyukaltay K."/>
            <person name="Gullu Yucetepe A."/>
        </authorList>
    </citation>
    <scope>NUCLEOTIDE SEQUENCE [LARGE SCALE GENOMIC DNA]</scope>
    <source>
        <strain evidence="8 9">HARRANVET</strain>
    </source>
</reference>
<comment type="similarity">
    <text evidence="2">Belongs to the CDP-glycerol glycerophosphotransferase family.</text>
</comment>
<dbReference type="Pfam" id="PF00535">
    <property type="entry name" value="Glycos_transf_2"/>
    <property type="match status" value="1"/>
</dbReference>
<organism evidence="8 9">
    <name type="scientific">Staphylococcus felis</name>
    <dbReference type="NCBI Taxonomy" id="46127"/>
    <lineage>
        <taxon>Bacteria</taxon>
        <taxon>Bacillati</taxon>
        <taxon>Bacillota</taxon>
        <taxon>Bacilli</taxon>
        <taxon>Bacillales</taxon>
        <taxon>Staphylococcaceae</taxon>
        <taxon>Staphylococcus</taxon>
    </lineage>
</organism>
<dbReference type="EMBL" id="JAEDAQ010000022">
    <property type="protein sequence ID" value="MBH9581899.1"/>
    <property type="molecule type" value="Genomic_DNA"/>
</dbReference>
<dbReference type="SUPFAM" id="SSF53448">
    <property type="entry name" value="Nucleotide-diphospho-sugar transferases"/>
    <property type="match status" value="1"/>
</dbReference>
<dbReference type="PANTHER" id="PTHR37316:SF3">
    <property type="entry name" value="TEICHOIC ACID GLYCEROL-PHOSPHATE TRANSFERASE"/>
    <property type="match status" value="1"/>
</dbReference>
<accession>A0ABS0QS07</accession>
<feature type="domain" description="Glycosyltransferase 2-like" evidence="7">
    <location>
        <begin position="6"/>
        <end position="163"/>
    </location>
</feature>
<dbReference type="Gene3D" id="3.90.550.10">
    <property type="entry name" value="Spore Coat Polysaccharide Biosynthesis Protein SpsA, Chain A"/>
    <property type="match status" value="1"/>
</dbReference>
<dbReference type="InterPro" id="IPR029044">
    <property type="entry name" value="Nucleotide-diphossugar_trans"/>
</dbReference>